<dbReference type="InterPro" id="IPR036388">
    <property type="entry name" value="WH-like_DNA-bd_sf"/>
</dbReference>
<keyword evidence="1" id="KW-0805">Transcription regulation</keyword>
<dbReference type="InterPro" id="IPR050707">
    <property type="entry name" value="HTH_MetabolicPath_Reg"/>
</dbReference>
<sequence length="333" mass="35413">MAEKSRRAWTSAACDAPSPAAMGAKKFCIEKRYSVLLGSARTRPDTDRGRVRGAEGSERMTDERYRVQSLGRALDLIDRIAEAGQDGARLTDLARDIGLSKPAAYAILATLRARGLVVDFGEGMTRRYRLGLSFVRFGDLAVANTGLGDVAMPILRELTQEVGLTSRVAMLDDGFAVVIGRVDGPGAIRFAAALGRREAPHCSGVGKLLLAAMPRAEAVAILDRVGHERRTPNTLDSLDALAADFDRIGERHYAVDDEEDVEGIICLAAGVFGHGGQAVGAISVTTLKQLLPTEAIPSVVEPLLRHADRISQALGGPPAALAWAGRNRTGGRP</sequence>
<proteinExistence type="predicted"/>
<dbReference type="Pfam" id="PF09339">
    <property type="entry name" value="HTH_IclR"/>
    <property type="match status" value="1"/>
</dbReference>
<comment type="caution">
    <text evidence="6">The sequence shown here is derived from an EMBL/GenBank/DDBJ whole genome shotgun (WGS) entry which is preliminary data.</text>
</comment>
<gene>
    <name evidence="6" type="ORF">F0357_16155</name>
</gene>
<dbReference type="CDD" id="cd00090">
    <property type="entry name" value="HTH_ARSR"/>
    <property type="match status" value="1"/>
</dbReference>
<dbReference type="InterPro" id="IPR036390">
    <property type="entry name" value="WH_DNA-bd_sf"/>
</dbReference>
<feature type="domain" description="HTH iclR-type" evidence="4">
    <location>
        <begin position="67"/>
        <end position="132"/>
    </location>
</feature>
<dbReference type="InterPro" id="IPR014757">
    <property type="entry name" value="Tscrpt_reg_IclR_C"/>
</dbReference>
<protein>
    <submittedName>
        <fullName evidence="6">IclR family transcriptional regulator</fullName>
    </submittedName>
</protein>
<reference evidence="6 7" key="1">
    <citation type="submission" date="2019-09" db="EMBL/GenBank/DDBJ databases">
        <title>Segnochrobactrum spirostomi gen. nov., sp. nov., isolated from the ciliate Spirostomum cf. yagiui and description of a novel family, Segnochrobactraceae fam. nov. within the order Rhizobiales of the class Alphaproteobacteria.</title>
        <authorList>
            <person name="Akter S."/>
            <person name="Shazib S.U.A."/>
            <person name="Shin M.K."/>
        </authorList>
    </citation>
    <scope>NUCLEOTIDE SEQUENCE [LARGE SCALE GENOMIC DNA]</scope>
    <source>
        <strain evidence="6 7">Sp-1</strain>
    </source>
</reference>
<dbReference type="GO" id="GO:0045892">
    <property type="term" value="P:negative regulation of DNA-templated transcription"/>
    <property type="evidence" value="ECO:0007669"/>
    <property type="project" value="TreeGrafter"/>
</dbReference>
<dbReference type="PROSITE" id="PS51078">
    <property type="entry name" value="ICLR_ED"/>
    <property type="match status" value="1"/>
</dbReference>
<dbReference type="PANTHER" id="PTHR30136:SF24">
    <property type="entry name" value="HTH-TYPE TRANSCRIPTIONAL REPRESSOR ALLR"/>
    <property type="match status" value="1"/>
</dbReference>
<feature type="domain" description="IclR-ED" evidence="5">
    <location>
        <begin position="133"/>
        <end position="316"/>
    </location>
</feature>
<dbReference type="PANTHER" id="PTHR30136">
    <property type="entry name" value="HELIX-TURN-HELIX TRANSCRIPTIONAL REGULATOR, ICLR FAMILY"/>
    <property type="match status" value="1"/>
</dbReference>
<dbReference type="SMART" id="SM00346">
    <property type="entry name" value="HTH_ICLR"/>
    <property type="match status" value="1"/>
</dbReference>
<name>A0A6A7Y829_9HYPH</name>
<dbReference type="Gene3D" id="3.30.450.40">
    <property type="match status" value="1"/>
</dbReference>
<evidence type="ECO:0000313" key="6">
    <source>
        <dbReference type="EMBL" id="MQT14148.1"/>
    </source>
</evidence>
<dbReference type="SUPFAM" id="SSF46785">
    <property type="entry name" value="Winged helix' DNA-binding domain"/>
    <property type="match status" value="1"/>
</dbReference>
<accession>A0A6A7Y829</accession>
<dbReference type="GO" id="GO:0003700">
    <property type="term" value="F:DNA-binding transcription factor activity"/>
    <property type="evidence" value="ECO:0007669"/>
    <property type="project" value="TreeGrafter"/>
</dbReference>
<dbReference type="AlphaFoldDB" id="A0A6A7Y829"/>
<evidence type="ECO:0000256" key="3">
    <source>
        <dbReference type="ARBA" id="ARBA00023163"/>
    </source>
</evidence>
<keyword evidence="2" id="KW-0238">DNA-binding</keyword>
<keyword evidence="7" id="KW-1185">Reference proteome</keyword>
<dbReference type="Pfam" id="PF01614">
    <property type="entry name" value="IclR_C"/>
    <property type="match status" value="1"/>
</dbReference>
<dbReference type="PROSITE" id="PS51077">
    <property type="entry name" value="HTH_ICLR"/>
    <property type="match status" value="1"/>
</dbReference>
<evidence type="ECO:0000256" key="1">
    <source>
        <dbReference type="ARBA" id="ARBA00023015"/>
    </source>
</evidence>
<dbReference type="SUPFAM" id="SSF55781">
    <property type="entry name" value="GAF domain-like"/>
    <property type="match status" value="1"/>
</dbReference>
<dbReference type="InterPro" id="IPR011991">
    <property type="entry name" value="ArsR-like_HTH"/>
</dbReference>
<keyword evidence="3" id="KW-0804">Transcription</keyword>
<organism evidence="6 7">
    <name type="scientific">Segnochrobactrum spirostomi</name>
    <dbReference type="NCBI Taxonomy" id="2608987"/>
    <lineage>
        <taxon>Bacteria</taxon>
        <taxon>Pseudomonadati</taxon>
        <taxon>Pseudomonadota</taxon>
        <taxon>Alphaproteobacteria</taxon>
        <taxon>Hyphomicrobiales</taxon>
        <taxon>Segnochrobactraceae</taxon>
        <taxon>Segnochrobactrum</taxon>
    </lineage>
</organism>
<dbReference type="InterPro" id="IPR029016">
    <property type="entry name" value="GAF-like_dom_sf"/>
</dbReference>
<evidence type="ECO:0000313" key="7">
    <source>
        <dbReference type="Proteomes" id="UP000332515"/>
    </source>
</evidence>
<dbReference type="EMBL" id="VWNA01000001">
    <property type="protein sequence ID" value="MQT14148.1"/>
    <property type="molecule type" value="Genomic_DNA"/>
</dbReference>
<evidence type="ECO:0000256" key="2">
    <source>
        <dbReference type="ARBA" id="ARBA00023125"/>
    </source>
</evidence>
<dbReference type="Gene3D" id="1.10.10.10">
    <property type="entry name" value="Winged helix-like DNA-binding domain superfamily/Winged helix DNA-binding domain"/>
    <property type="match status" value="1"/>
</dbReference>
<dbReference type="InterPro" id="IPR005471">
    <property type="entry name" value="Tscrpt_reg_IclR_N"/>
</dbReference>
<dbReference type="GO" id="GO:0003677">
    <property type="term" value="F:DNA binding"/>
    <property type="evidence" value="ECO:0007669"/>
    <property type="project" value="UniProtKB-KW"/>
</dbReference>
<evidence type="ECO:0000259" key="4">
    <source>
        <dbReference type="PROSITE" id="PS51077"/>
    </source>
</evidence>
<evidence type="ECO:0000259" key="5">
    <source>
        <dbReference type="PROSITE" id="PS51078"/>
    </source>
</evidence>
<dbReference type="Proteomes" id="UP000332515">
    <property type="component" value="Unassembled WGS sequence"/>
</dbReference>